<keyword evidence="2" id="KW-1185">Reference proteome</keyword>
<evidence type="ECO:0000313" key="1">
    <source>
        <dbReference type="EMBL" id="MBK1866737.1"/>
    </source>
</evidence>
<evidence type="ECO:0000313" key="2">
    <source>
        <dbReference type="Proteomes" id="UP000616151"/>
    </source>
</evidence>
<name>A0ACC5R2A0_9HYPH</name>
<sequence length="94" mass="9996">MKTPRINRAEAEVIALKALGFLASEPERLSRFLTLSGVEVADIGTVAENPDFLAGLLNHLLQDESLLLTFTAEQELDPRVPALAAEALAGRAGA</sequence>
<proteinExistence type="predicted"/>
<accession>A0ACC5R2A0</accession>
<protein>
    <submittedName>
        <fullName evidence="1">DUF3572 domain-containing protein</fullName>
    </submittedName>
</protein>
<reference evidence="1" key="1">
    <citation type="submission" date="2021-01" db="EMBL/GenBank/DDBJ databases">
        <authorList>
            <person name="Sun Q."/>
        </authorList>
    </citation>
    <scope>NUCLEOTIDE SEQUENCE</scope>
    <source>
        <strain evidence="1">YIM B02566</strain>
    </source>
</reference>
<dbReference type="Proteomes" id="UP000616151">
    <property type="component" value="Unassembled WGS sequence"/>
</dbReference>
<organism evidence="1 2">
    <name type="scientific">Taklimakanibacter albus</name>
    <dbReference type="NCBI Taxonomy" id="2800327"/>
    <lineage>
        <taxon>Bacteria</taxon>
        <taxon>Pseudomonadati</taxon>
        <taxon>Pseudomonadota</taxon>
        <taxon>Alphaproteobacteria</taxon>
        <taxon>Hyphomicrobiales</taxon>
        <taxon>Aestuariivirgaceae</taxon>
        <taxon>Taklimakanibacter</taxon>
    </lineage>
</organism>
<gene>
    <name evidence="1" type="ORF">JHL16_10260</name>
</gene>
<dbReference type="EMBL" id="JAENHL010000006">
    <property type="protein sequence ID" value="MBK1866737.1"/>
    <property type="molecule type" value="Genomic_DNA"/>
</dbReference>
<comment type="caution">
    <text evidence="1">The sequence shown here is derived from an EMBL/GenBank/DDBJ whole genome shotgun (WGS) entry which is preliminary data.</text>
</comment>